<dbReference type="InterPro" id="IPR014043">
    <property type="entry name" value="Acyl_transferase_dom"/>
</dbReference>
<keyword evidence="5" id="KW-0012">Acyltransferase</keyword>
<dbReference type="InterPro" id="IPR057326">
    <property type="entry name" value="KR_dom"/>
</dbReference>
<dbReference type="Pfam" id="PF00698">
    <property type="entry name" value="Acyl_transf_1"/>
    <property type="match status" value="1"/>
</dbReference>
<dbReference type="InterPro" id="IPR045851">
    <property type="entry name" value="AMP-bd_C_sf"/>
</dbReference>
<evidence type="ECO:0000259" key="9">
    <source>
        <dbReference type="PROSITE" id="PS52004"/>
    </source>
</evidence>
<dbReference type="PANTHER" id="PTHR43775">
    <property type="entry name" value="FATTY ACID SYNTHASE"/>
    <property type="match status" value="1"/>
</dbReference>
<dbReference type="Pfam" id="PF13193">
    <property type="entry name" value="AMP-binding_C"/>
    <property type="match status" value="1"/>
</dbReference>
<dbReference type="InterPro" id="IPR036291">
    <property type="entry name" value="NAD(P)-bd_dom_sf"/>
</dbReference>
<dbReference type="InterPro" id="IPR049900">
    <property type="entry name" value="PKS_mFAS_DH"/>
</dbReference>
<dbReference type="Gene3D" id="3.40.366.10">
    <property type="entry name" value="Malonyl-Coenzyme A Acyl Carrier Protein, domain 2"/>
    <property type="match status" value="1"/>
</dbReference>
<dbReference type="InterPro" id="IPR055123">
    <property type="entry name" value="SpnB-like_Rossmann"/>
</dbReference>
<dbReference type="InterPro" id="IPR020807">
    <property type="entry name" value="PKS_DH"/>
</dbReference>
<dbReference type="SUPFAM" id="SSF53901">
    <property type="entry name" value="Thiolase-like"/>
    <property type="match status" value="1"/>
</dbReference>
<evidence type="ECO:0000256" key="6">
    <source>
        <dbReference type="PROSITE-ProRule" id="PRU01363"/>
    </source>
</evidence>
<dbReference type="InterPro" id="IPR020845">
    <property type="entry name" value="AMP-binding_CS"/>
</dbReference>
<dbReference type="SUPFAM" id="SSF56801">
    <property type="entry name" value="Acetyl-CoA synthetase-like"/>
    <property type="match status" value="1"/>
</dbReference>
<dbReference type="PROSITE" id="PS00455">
    <property type="entry name" value="AMP_BINDING"/>
    <property type="match status" value="1"/>
</dbReference>
<dbReference type="InterPro" id="IPR042099">
    <property type="entry name" value="ANL_N_sf"/>
</dbReference>
<dbReference type="Gene3D" id="3.40.47.10">
    <property type="match status" value="1"/>
</dbReference>
<dbReference type="PROSITE" id="PS52004">
    <property type="entry name" value="KS3_2"/>
    <property type="match status" value="1"/>
</dbReference>
<gene>
    <name evidence="11" type="ORF">Nans01_30100</name>
</gene>
<proteinExistence type="predicted"/>
<dbReference type="SUPFAM" id="SSF52151">
    <property type="entry name" value="FabD/lysophospholipase-like"/>
    <property type="match status" value="1"/>
</dbReference>
<keyword evidence="4" id="KW-0677">Repeat</keyword>
<dbReference type="Gene3D" id="3.40.50.12780">
    <property type="entry name" value="N-terminal domain of ligase-like"/>
    <property type="match status" value="1"/>
</dbReference>
<dbReference type="InterPro" id="IPR020841">
    <property type="entry name" value="PKS_Beta-ketoAc_synthase_dom"/>
</dbReference>
<dbReference type="InterPro" id="IPR016039">
    <property type="entry name" value="Thiolase-like"/>
</dbReference>
<dbReference type="Proteomes" id="UP001165092">
    <property type="component" value="Unassembled WGS sequence"/>
</dbReference>
<dbReference type="GO" id="GO:0006633">
    <property type="term" value="P:fatty acid biosynthetic process"/>
    <property type="evidence" value="ECO:0007669"/>
    <property type="project" value="InterPro"/>
</dbReference>
<dbReference type="InterPro" id="IPR018201">
    <property type="entry name" value="Ketoacyl_synth_AS"/>
</dbReference>
<evidence type="ECO:0000256" key="1">
    <source>
        <dbReference type="ARBA" id="ARBA00022450"/>
    </source>
</evidence>
<evidence type="ECO:0000256" key="7">
    <source>
        <dbReference type="SAM" id="MobiDB-lite"/>
    </source>
</evidence>
<dbReference type="InterPro" id="IPR014030">
    <property type="entry name" value="Ketoacyl_synth_N"/>
</dbReference>
<dbReference type="InterPro" id="IPR049551">
    <property type="entry name" value="PKS_DH_C"/>
</dbReference>
<keyword evidence="3" id="KW-0808">Transferase</keyword>
<dbReference type="Gene3D" id="1.10.1200.10">
    <property type="entry name" value="ACP-like"/>
    <property type="match status" value="2"/>
</dbReference>
<accession>A0A9W6P719</accession>
<dbReference type="InterPro" id="IPR006162">
    <property type="entry name" value="Ppantetheine_attach_site"/>
</dbReference>
<reference evidence="11" key="1">
    <citation type="submission" date="2023-02" db="EMBL/GenBank/DDBJ databases">
        <title>Nocardiopsis ansamitocini NBRC 112285.</title>
        <authorList>
            <person name="Ichikawa N."/>
            <person name="Sato H."/>
            <person name="Tonouchi N."/>
        </authorList>
    </citation>
    <scope>NUCLEOTIDE SEQUENCE</scope>
    <source>
        <strain evidence="11">NBRC 112285</strain>
    </source>
</reference>
<keyword evidence="2" id="KW-0597">Phosphoprotein</keyword>
<dbReference type="InterPro" id="IPR042104">
    <property type="entry name" value="PKS_dehydratase_sf"/>
</dbReference>
<keyword evidence="12" id="KW-1185">Reference proteome</keyword>
<dbReference type="InterPro" id="IPR014031">
    <property type="entry name" value="Ketoacyl_synth_C"/>
</dbReference>
<evidence type="ECO:0000256" key="2">
    <source>
        <dbReference type="ARBA" id="ARBA00022553"/>
    </source>
</evidence>
<dbReference type="CDD" id="cd08956">
    <property type="entry name" value="KR_3_FAS_SDR_x"/>
    <property type="match status" value="1"/>
</dbReference>
<dbReference type="SUPFAM" id="SSF47336">
    <property type="entry name" value="ACP-like"/>
    <property type="match status" value="2"/>
</dbReference>
<dbReference type="PROSITE" id="PS00012">
    <property type="entry name" value="PHOSPHOPANTETHEINE"/>
    <property type="match status" value="1"/>
</dbReference>
<feature type="region of interest" description="N-terminal hotdog fold" evidence="6">
    <location>
        <begin position="1511"/>
        <end position="1624"/>
    </location>
</feature>
<dbReference type="SMART" id="SM00827">
    <property type="entry name" value="PKS_AT"/>
    <property type="match status" value="1"/>
</dbReference>
<feature type="domain" description="Carrier" evidence="8">
    <location>
        <begin position="2168"/>
        <end position="2243"/>
    </location>
</feature>
<dbReference type="Gene3D" id="3.30.300.30">
    <property type="match status" value="1"/>
</dbReference>
<feature type="region of interest" description="Disordered" evidence="7">
    <location>
        <begin position="474"/>
        <end position="497"/>
    </location>
</feature>
<feature type="domain" description="PKS/mFAS DH" evidence="10">
    <location>
        <begin position="1511"/>
        <end position="1765"/>
    </location>
</feature>
<dbReference type="Pfam" id="PF00109">
    <property type="entry name" value="ketoacyl-synt"/>
    <property type="match status" value="1"/>
</dbReference>
<evidence type="ECO:0000256" key="3">
    <source>
        <dbReference type="ARBA" id="ARBA00022679"/>
    </source>
</evidence>
<dbReference type="SMART" id="SM00822">
    <property type="entry name" value="PKS_KR"/>
    <property type="match status" value="1"/>
</dbReference>
<dbReference type="Pfam" id="PF00501">
    <property type="entry name" value="AMP-binding"/>
    <property type="match status" value="1"/>
</dbReference>
<organism evidence="11 12">
    <name type="scientific">Nocardiopsis ansamitocini</name>
    <dbReference type="NCBI Taxonomy" id="1670832"/>
    <lineage>
        <taxon>Bacteria</taxon>
        <taxon>Bacillati</taxon>
        <taxon>Actinomycetota</taxon>
        <taxon>Actinomycetes</taxon>
        <taxon>Streptosporangiales</taxon>
        <taxon>Nocardiopsidaceae</taxon>
        <taxon>Nocardiopsis</taxon>
    </lineage>
</organism>
<feature type="active site" description="Proton donor; for dehydratase activity" evidence="6">
    <location>
        <position position="1689"/>
    </location>
</feature>
<dbReference type="InterPro" id="IPR000873">
    <property type="entry name" value="AMP-dep_synth/lig_dom"/>
</dbReference>
<evidence type="ECO:0000259" key="10">
    <source>
        <dbReference type="PROSITE" id="PS52019"/>
    </source>
</evidence>
<dbReference type="InterPro" id="IPR049552">
    <property type="entry name" value="PKS_DH_N"/>
</dbReference>
<dbReference type="InterPro" id="IPR016036">
    <property type="entry name" value="Malonyl_transacylase_ACP-bd"/>
</dbReference>
<dbReference type="PROSITE" id="PS52019">
    <property type="entry name" value="PKS_MFAS_DH"/>
    <property type="match status" value="1"/>
</dbReference>
<dbReference type="Pfam" id="PF00550">
    <property type="entry name" value="PP-binding"/>
    <property type="match status" value="1"/>
</dbReference>
<dbReference type="GO" id="GO:0004312">
    <property type="term" value="F:fatty acid synthase activity"/>
    <property type="evidence" value="ECO:0007669"/>
    <property type="project" value="TreeGrafter"/>
</dbReference>
<dbReference type="InterPro" id="IPR032821">
    <property type="entry name" value="PKS_assoc"/>
</dbReference>
<dbReference type="SUPFAM" id="SSF51735">
    <property type="entry name" value="NAD(P)-binding Rossmann-fold domains"/>
    <property type="match status" value="2"/>
</dbReference>
<dbReference type="SUPFAM" id="SSF55048">
    <property type="entry name" value="Probable ACP-binding domain of malonyl-CoA ACP transacylase"/>
    <property type="match status" value="1"/>
</dbReference>
<dbReference type="InterPro" id="IPR025110">
    <property type="entry name" value="AMP-bd_C"/>
</dbReference>
<dbReference type="InterPro" id="IPR016035">
    <property type="entry name" value="Acyl_Trfase/lysoPLipase"/>
</dbReference>
<dbReference type="GO" id="GO:0004315">
    <property type="term" value="F:3-oxoacyl-[acyl-carrier-protein] synthase activity"/>
    <property type="evidence" value="ECO:0007669"/>
    <property type="project" value="InterPro"/>
</dbReference>
<name>A0A9W6P719_9ACTN</name>
<dbReference type="Gene3D" id="3.40.50.720">
    <property type="entry name" value="NAD(P)-binding Rossmann-like Domain"/>
    <property type="match status" value="1"/>
</dbReference>
<dbReference type="Pfam" id="PF22953">
    <property type="entry name" value="SpnB_Rossmann"/>
    <property type="match status" value="1"/>
</dbReference>
<sequence length="2249" mass="237196">MAHTENVFMVQDSLIRPLVTSLLMHPAERPAYSDGRRSVTYGQLRSRSAAIASGLGVHPGERVLLHLGAGVEFVEYWLGVLRASAVGVPVGPTATEAELARIADDSGAVLLIAHAAQAGIAHRLCAARENLRLLIVEDGLPAAARGRNTSPRDDLAMDDPAWLVYTSGTTGDPKGVITSQRATVWATAAGYVPMLGLSGEDTIVWPLPLQSSFALSCVLGGAITIGAHVRIAVDDTAAALAEHPGAVLLGVPAIYLKLRNERLDRAWAPRLCLSAGASNTAPTRAAVRDLFGLDLVDGYGSSETCGMTAIQRPGDPGLIPLPGVEVAIVKGEIHLRTPALMIGYHGRPTPNVVEGWYRTGDAGRLEDGVLSIEGRIDDMFLCGGRNIHPAEIETVLLRDPSVTDVLVAGRPDDMLGQVPVAYIVPADEDVLDRSGLRRLCTKQLSPEKVPVSFETIAEVPRNASGKPLRRALAWQPRTGGPVPGAAERSGRGAGPAATAGFSVPGTVSGAGGTPVTATVRGAASGPAESPNSLIDPLQPVRSQAFAAPVAPYAHPGLVEFMRAEIEALTGASIGEGWLDRPFGDLGLTSLTGSQLRLRLGEFTGADLPHTLIFDRPTPKAVLGLLSRPEPPVQPQAARIKVPGDPGRDDPIAIVAMACRYPGGASSPEDLWRLVADGVDATGDFPTDRGWDVDDLYDPDAERVGHSTTRRGGFLYDAMDFDPEPFGIPPNEALVVDPQQRLLLETSWELFERAGIDVTTLRGSDTGVFVGVMSDDYAARFDVHEMEARLGINSSRATACGRISYTFGFNGPSIAVDTACSSSLVALHWAVRALRSGECSLALAGGSTVISSPRNFLAFSRQRGLSPDGRCRSYSDGANGTGWAEGTGVVLLERLSDARRNGHPVLALVRGSAVNSDGASNGLTAPSGQAQQAVIRSALADAGLTPTDVDALDGHGTGTALGDPIEAEALLATYGQGRRDPVWLGSVKSNLGHTQAAAGVAGVIKMVESMLHERLPASLYADNPSRRVRWDSGKVALLEQGRPWPRSERIRRSAVSSFGIGGTNAHVVLEETPPAEHRRDAAEALPLPWILSAVGPQALQDSAAALAASLSELPRADPDRVARDLLRRTPLSHRAVVAAGDLDALRALAAGETAGRRADPGIQVAFLFSGQGAQRAGMGRELAQRFPVFARSFAATSAAIGPVGGQSVQDVAFGETDKEQEALLDRTDHAQAALFAFEVALFRLLESWGVTPAVLAGHSVGEIAAAHVAGMMSLADAAALVAARGRLMAALPSGGAMMTLNATENDVLTLLEGRDHEVAVAAVNTPGKLVISGVEEAVLEIAANFPGHRRLRVSHAFHSPLLDPMLEEFRAVAQTLTYRAPSRTVISAVTGQPLTQIDAEYWVSHARLPVRFTDALQRATDSGVGAFLEIGPDAVLRGAAALYGPSVSTAGTADSLFLALGTLHCAGASISWGDVAGRLGSDPVDLPTYQFRRSRYWIPPQVPAAVQTGGGHLFLGPALVAPDSSRVVHGGQIGLRSHPWLGDHVIGGSVVVPAAVFVDLIVHANRGRAVGELIMESPLRLDPTQDCLLQLVIEDGRFDIYSQQPGSGTWTRHASGKLAVSAKPVNLATTPWPPAGATEIDVEKNYAELDYGPAFQAVQRLWTFGEELFAELSLPRAADGPFDVHPVLLDAAVHAHALADPSGGPRMPFAWNDVQVFDRGSGRTARVRCTRTGEGRFTVDIRDETDRALVSVGSMLTRPLLAAESMLYRPHWVPMPTSRETAPVTLVNAVAEQEDVHQLTARVLADLQAWSGEGHLIVVTRDATGLDPDLASAAVVGMATAVSAEYPGQVSVVDTDTDMPIERVLELVGGTTEDQIALRGDVPYTLRIVGATPTIPETAPVLGPDGTVLFTGGTGALGSLLARHLVTTHRVRHLMLVSRQGRHARGVAELVAELTELGALVTVRAADVSDPAAVDELVRSCDPPLSAVLHAAAVVDDGVLASQTAERMDTVLRSKADAAWNLHLATQALPLRAFILFSSVAGTFGNAGQANYGAANRYLDALAVHRQRRGLPALSLAWGLLELGAGKEGGLGDQIPEVALLRMRSYGVLGLTPDEILDLFDAALGAKEPVLLPVRLDRNAPKAPPVIRDLFRTEAPPTRRRWPAGLSTIELDELVRAEVASILGHADAGSIVGTDRFDALGLDSLAMIELRNRISTLSGMTVAATLLFDLPTSSQLADHLHMEMSRASEA</sequence>
<keyword evidence="1" id="KW-0596">Phosphopantetheine</keyword>
<dbReference type="InterPro" id="IPR013968">
    <property type="entry name" value="PKS_KR"/>
</dbReference>
<feature type="domain" description="Ketosynthase family 3 (KS3)" evidence="9">
    <location>
        <begin position="648"/>
        <end position="1070"/>
    </location>
</feature>
<evidence type="ECO:0000313" key="11">
    <source>
        <dbReference type="EMBL" id="GLU48659.1"/>
    </source>
</evidence>
<dbReference type="SMART" id="SM00826">
    <property type="entry name" value="PKS_DH"/>
    <property type="match status" value="1"/>
</dbReference>
<dbReference type="Pfam" id="PF02801">
    <property type="entry name" value="Ketoacyl-synt_C"/>
    <property type="match status" value="1"/>
</dbReference>
<dbReference type="GO" id="GO:0031177">
    <property type="term" value="F:phosphopantetheine binding"/>
    <property type="evidence" value="ECO:0007669"/>
    <property type="project" value="InterPro"/>
</dbReference>
<dbReference type="InterPro" id="IPR020806">
    <property type="entry name" value="PKS_PP-bd"/>
</dbReference>
<dbReference type="SMART" id="SM00823">
    <property type="entry name" value="PKS_PP"/>
    <property type="match status" value="2"/>
</dbReference>
<dbReference type="InterPro" id="IPR001227">
    <property type="entry name" value="Ac_transferase_dom_sf"/>
</dbReference>
<dbReference type="Pfam" id="PF08659">
    <property type="entry name" value="KR"/>
    <property type="match status" value="1"/>
</dbReference>
<dbReference type="InterPro" id="IPR050091">
    <property type="entry name" value="PKS_NRPS_Biosynth_Enz"/>
</dbReference>
<dbReference type="Pfam" id="PF21089">
    <property type="entry name" value="PKS_DH_N"/>
    <property type="match status" value="1"/>
</dbReference>
<evidence type="ECO:0000259" key="8">
    <source>
        <dbReference type="PROSITE" id="PS50075"/>
    </source>
</evidence>
<dbReference type="FunFam" id="3.40.47.10:FF:000019">
    <property type="entry name" value="Polyketide synthase type I"/>
    <property type="match status" value="1"/>
</dbReference>
<evidence type="ECO:0000256" key="5">
    <source>
        <dbReference type="ARBA" id="ARBA00023315"/>
    </source>
</evidence>
<dbReference type="InterPro" id="IPR009081">
    <property type="entry name" value="PP-bd_ACP"/>
</dbReference>
<comment type="caution">
    <text evidence="11">The sequence shown here is derived from an EMBL/GenBank/DDBJ whole genome shotgun (WGS) entry which is preliminary data.</text>
</comment>
<feature type="region of interest" description="C-terminal hotdog fold" evidence="6">
    <location>
        <begin position="1636"/>
        <end position="1765"/>
    </location>
</feature>
<dbReference type="Gene3D" id="3.10.129.110">
    <property type="entry name" value="Polyketide synthase dehydratase"/>
    <property type="match status" value="1"/>
</dbReference>
<dbReference type="InterPro" id="IPR036736">
    <property type="entry name" value="ACP-like_sf"/>
</dbReference>
<dbReference type="CDD" id="cd00833">
    <property type="entry name" value="PKS"/>
    <property type="match status" value="1"/>
</dbReference>
<feature type="active site" description="Proton acceptor; for dehydratase activity" evidence="6">
    <location>
        <position position="1543"/>
    </location>
</feature>
<dbReference type="Pfam" id="PF14765">
    <property type="entry name" value="PS-DH"/>
    <property type="match status" value="1"/>
</dbReference>
<evidence type="ECO:0000313" key="12">
    <source>
        <dbReference type="Proteomes" id="UP001165092"/>
    </source>
</evidence>
<dbReference type="Gene3D" id="3.30.70.3290">
    <property type="match status" value="1"/>
</dbReference>
<dbReference type="PANTHER" id="PTHR43775:SF51">
    <property type="entry name" value="INACTIVE PHENOLPHTHIOCEROL SYNTHESIS POLYKETIDE SYNTHASE TYPE I PKS1-RELATED"/>
    <property type="match status" value="1"/>
</dbReference>
<protein>
    <submittedName>
        <fullName evidence="11">Polyketide synthase</fullName>
    </submittedName>
</protein>
<dbReference type="PROSITE" id="PS50075">
    <property type="entry name" value="CARRIER"/>
    <property type="match status" value="1"/>
</dbReference>
<dbReference type="EMBL" id="BSQG01000004">
    <property type="protein sequence ID" value="GLU48659.1"/>
    <property type="molecule type" value="Genomic_DNA"/>
</dbReference>
<evidence type="ECO:0000256" key="4">
    <source>
        <dbReference type="ARBA" id="ARBA00022737"/>
    </source>
</evidence>
<dbReference type="PROSITE" id="PS00606">
    <property type="entry name" value="KS3_1"/>
    <property type="match status" value="1"/>
</dbReference>
<dbReference type="Pfam" id="PF16197">
    <property type="entry name" value="KAsynt_C_assoc"/>
    <property type="match status" value="1"/>
</dbReference>
<dbReference type="SMART" id="SM00825">
    <property type="entry name" value="PKS_KS"/>
    <property type="match status" value="1"/>
</dbReference>